<accession>A0ABV5HSM5</accession>
<proteinExistence type="predicted"/>
<sequence length="95" mass="10585">NTGLSRRGSRVRVPSTPPFIKSLVAILGIFCMEERRAVVQWVRLLTLKEAPSHADEGIRGFESRWSASPTASPFILSLRLGVPTEMLALFSVYKK</sequence>
<gene>
    <name evidence="1" type="ORF">ACFFUV_19645</name>
</gene>
<organism evidence="1 2">
    <name type="scientific">Vibrio olivae</name>
    <dbReference type="NCBI Taxonomy" id="1243002"/>
    <lineage>
        <taxon>Bacteria</taxon>
        <taxon>Pseudomonadati</taxon>
        <taxon>Pseudomonadota</taxon>
        <taxon>Gammaproteobacteria</taxon>
        <taxon>Vibrionales</taxon>
        <taxon>Vibrionaceae</taxon>
        <taxon>Vibrio</taxon>
    </lineage>
</organism>
<evidence type="ECO:0000313" key="2">
    <source>
        <dbReference type="Proteomes" id="UP001589645"/>
    </source>
</evidence>
<dbReference type="RefSeq" id="WP_390196306.1">
    <property type="nucleotide sequence ID" value="NZ_JBHMEP010000010.1"/>
</dbReference>
<comment type="caution">
    <text evidence="1">The sequence shown here is derived from an EMBL/GenBank/DDBJ whole genome shotgun (WGS) entry which is preliminary data.</text>
</comment>
<name>A0ABV5HSM5_9VIBR</name>
<reference evidence="1 2" key="1">
    <citation type="submission" date="2024-09" db="EMBL/GenBank/DDBJ databases">
        <authorList>
            <person name="Sun Q."/>
            <person name="Mori K."/>
        </authorList>
    </citation>
    <scope>NUCLEOTIDE SEQUENCE [LARGE SCALE GENOMIC DNA]</scope>
    <source>
        <strain evidence="1 2">CECT 8064</strain>
    </source>
</reference>
<feature type="non-terminal residue" evidence="1">
    <location>
        <position position="1"/>
    </location>
</feature>
<dbReference type="Proteomes" id="UP001589645">
    <property type="component" value="Unassembled WGS sequence"/>
</dbReference>
<dbReference type="EMBL" id="JBHMEP010000010">
    <property type="protein sequence ID" value="MFB9137183.1"/>
    <property type="molecule type" value="Genomic_DNA"/>
</dbReference>
<evidence type="ECO:0000313" key="1">
    <source>
        <dbReference type="EMBL" id="MFB9137183.1"/>
    </source>
</evidence>
<protein>
    <submittedName>
        <fullName evidence="1">Uncharacterized protein</fullName>
    </submittedName>
</protein>
<keyword evidence="2" id="KW-1185">Reference proteome</keyword>